<accession>A0A4R0XKZ3</accession>
<reference evidence="1 2" key="1">
    <citation type="submission" date="2018-02" db="EMBL/GenBank/DDBJ databases">
        <title>Mycoplasma marinum and Mycoplasma todarodis sp. nov., moderately halophilic and psychrotolerant mycoplasmas isolated from cephalopods.</title>
        <authorList>
            <person name="Viver T."/>
        </authorList>
    </citation>
    <scope>NUCLEOTIDE SEQUENCE [LARGE SCALE GENOMIC DNA]</scope>
    <source>
        <strain evidence="1 2">PE</strain>
    </source>
</reference>
<dbReference type="Gene3D" id="3.40.50.12480">
    <property type="match status" value="1"/>
</dbReference>
<keyword evidence="2" id="KW-1185">Reference proteome</keyword>
<organism evidence="1 2">
    <name type="scientific">Mycoplasma marinum</name>
    <dbReference type="NCBI Taxonomy" id="1937190"/>
    <lineage>
        <taxon>Bacteria</taxon>
        <taxon>Bacillati</taxon>
        <taxon>Mycoplasmatota</taxon>
        <taxon>Mollicutes</taxon>
        <taxon>Mycoplasmataceae</taxon>
        <taxon>Mycoplasma</taxon>
    </lineage>
</organism>
<protein>
    <submittedName>
        <fullName evidence="1">Uncharacterized protein</fullName>
    </submittedName>
</protein>
<sequence length="88" mass="10080">MNLENINSIGSNAFKDSNFKKITILNNEHKVVDIQKSSLGNLTNNTHIKVNDETLKSFVSNKVLTNANYGFKFNTIYVNKKLYHYRGI</sequence>
<dbReference type="Proteomes" id="UP000294192">
    <property type="component" value="Unassembled WGS sequence"/>
</dbReference>
<proteinExistence type="predicted"/>
<comment type="caution">
    <text evidence="1">The sequence shown here is derived from an EMBL/GenBank/DDBJ whole genome shotgun (WGS) entry which is preliminary data.</text>
</comment>
<evidence type="ECO:0000313" key="2">
    <source>
        <dbReference type="Proteomes" id="UP000294192"/>
    </source>
</evidence>
<dbReference type="AlphaFoldDB" id="A0A4R0XKZ3"/>
<dbReference type="RefSeq" id="WP_131598879.1">
    <property type="nucleotide sequence ID" value="NZ_PSZO01000008.1"/>
</dbReference>
<evidence type="ECO:0000313" key="1">
    <source>
        <dbReference type="EMBL" id="TCG11326.1"/>
    </source>
</evidence>
<dbReference type="EMBL" id="PSZO01000008">
    <property type="protein sequence ID" value="TCG11326.1"/>
    <property type="molecule type" value="Genomic_DNA"/>
</dbReference>
<gene>
    <name evidence="1" type="ORF">C4B24_02125</name>
</gene>
<name>A0A4R0XKZ3_9MOLU</name>